<keyword evidence="6 7" id="KW-0472">Membrane</keyword>
<feature type="transmembrane region" description="Helical" evidence="7">
    <location>
        <begin position="61"/>
        <end position="84"/>
    </location>
</feature>
<accession>A0A1H6C9T1</accession>
<reference evidence="9" key="1">
    <citation type="submission" date="2016-10" db="EMBL/GenBank/DDBJ databases">
        <authorList>
            <person name="Varghese N."/>
            <person name="Submissions S."/>
        </authorList>
    </citation>
    <scope>NUCLEOTIDE SEQUENCE [LARGE SCALE GENOMIC DNA]</scope>
    <source>
        <strain evidence="9">DSM 43163</strain>
    </source>
</reference>
<dbReference type="EMBL" id="FNVO01000009">
    <property type="protein sequence ID" value="SEG69126.1"/>
    <property type="molecule type" value="Genomic_DNA"/>
</dbReference>
<dbReference type="AlphaFoldDB" id="A0A1H6C9T1"/>
<keyword evidence="9" id="KW-1185">Reference proteome</keyword>
<evidence type="ECO:0000256" key="2">
    <source>
        <dbReference type="ARBA" id="ARBA00006228"/>
    </source>
</evidence>
<dbReference type="PANTHER" id="PTHR34584">
    <property type="entry name" value="NA(+)/H(+) ANTIPORTER SUBUNIT E1"/>
    <property type="match status" value="1"/>
</dbReference>
<dbReference type="RefSeq" id="WP_103939509.1">
    <property type="nucleotide sequence ID" value="NZ_FNVO01000009.1"/>
</dbReference>
<comment type="similarity">
    <text evidence="2">Belongs to the CPA3 antiporters (TC 2.A.63) subunit E family.</text>
</comment>
<dbReference type="Proteomes" id="UP000236723">
    <property type="component" value="Unassembled WGS sequence"/>
</dbReference>
<protein>
    <submittedName>
        <fullName evidence="8">Multisubunit sodium/proton antiporter, MrpE subunit</fullName>
    </submittedName>
</protein>
<sequence length="174" mass="19042">MKIRLTSRLVMAVWLLAVWLALWGRADATTVIGGCVLVVLVGLATRLPALPIFSRVHPAPLARALVAFTADLVVSSVVVGWYALRRTASVRGGIVAVRFRSGTDVTLLMVAHSVSLRPGSLVVDVDRPGSLLYVHGMPIHGERDAERVRREVLDTEHRIMRAFGPPRPGEEVRR</sequence>
<dbReference type="GO" id="GO:0005886">
    <property type="term" value="C:plasma membrane"/>
    <property type="evidence" value="ECO:0007669"/>
    <property type="project" value="UniProtKB-SubCell"/>
</dbReference>
<name>A0A1H6C9T1_9ACTN</name>
<evidence type="ECO:0000313" key="9">
    <source>
        <dbReference type="Proteomes" id="UP000236723"/>
    </source>
</evidence>
<evidence type="ECO:0000256" key="4">
    <source>
        <dbReference type="ARBA" id="ARBA00022692"/>
    </source>
</evidence>
<evidence type="ECO:0000256" key="3">
    <source>
        <dbReference type="ARBA" id="ARBA00022475"/>
    </source>
</evidence>
<evidence type="ECO:0000256" key="6">
    <source>
        <dbReference type="ARBA" id="ARBA00023136"/>
    </source>
</evidence>
<evidence type="ECO:0000256" key="1">
    <source>
        <dbReference type="ARBA" id="ARBA00004651"/>
    </source>
</evidence>
<dbReference type="InterPro" id="IPR002758">
    <property type="entry name" value="Cation_antiport_E"/>
</dbReference>
<dbReference type="GO" id="GO:0008324">
    <property type="term" value="F:monoatomic cation transmembrane transporter activity"/>
    <property type="evidence" value="ECO:0007669"/>
    <property type="project" value="InterPro"/>
</dbReference>
<proteinExistence type="inferred from homology"/>
<evidence type="ECO:0000313" key="8">
    <source>
        <dbReference type="EMBL" id="SEG69126.1"/>
    </source>
</evidence>
<dbReference type="PANTHER" id="PTHR34584:SF1">
    <property type="entry name" value="NA(+)_H(+) ANTIPORTER SUBUNIT E1"/>
    <property type="match status" value="1"/>
</dbReference>
<evidence type="ECO:0000256" key="7">
    <source>
        <dbReference type="SAM" id="Phobius"/>
    </source>
</evidence>
<dbReference type="OrthoDB" id="3536063at2"/>
<dbReference type="NCBIfam" id="NF006521">
    <property type="entry name" value="PRK08965.1-5"/>
    <property type="match status" value="1"/>
</dbReference>
<keyword evidence="4 7" id="KW-0812">Transmembrane</keyword>
<evidence type="ECO:0000256" key="5">
    <source>
        <dbReference type="ARBA" id="ARBA00022989"/>
    </source>
</evidence>
<keyword evidence="5 7" id="KW-1133">Transmembrane helix</keyword>
<comment type="subcellular location">
    <subcellularLocation>
        <location evidence="1">Cell membrane</location>
        <topology evidence="1">Multi-pass membrane protein</topology>
    </subcellularLocation>
</comment>
<gene>
    <name evidence="8" type="ORF">SAMN04489712_10952</name>
</gene>
<dbReference type="Pfam" id="PF01899">
    <property type="entry name" value="MNHE"/>
    <property type="match status" value="1"/>
</dbReference>
<organism evidence="8 9">
    <name type="scientific">Thermomonospora echinospora</name>
    <dbReference type="NCBI Taxonomy" id="1992"/>
    <lineage>
        <taxon>Bacteria</taxon>
        <taxon>Bacillati</taxon>
        <taxon>Actinomycetota</taxon>
        <taxon>Actinomycetes</taxon>
        <taxon>Streptosporangiales</taxon>
        <taxon>Thermomonosporaceae</taxon>
        <taxon>Thermomonospora</taxon>
    </lineage>
</organism>
<keyword evidence="3" id="KW-1003">Cell membrane</keyword>